<dbReference type="InterPro" id="IPR048688">
    <property type="entry name" value="CofB-like_pilin_dom"/>
</dbReference>
<keyword evidence="5" id="KW-1185">Reference proteome</keyword>
<protein>
    <submittedName>
        <fullName evidence="4">Type II secretion system GspH family protein</fullName>
    </submittedName>
</protein>
<evidence type="ECO:0000313" key="4">
    <source>
        <dbReference type="EMBL" id="QXA48144.1"/>
    </source>
</evidence>
<name>A0ABX8KGJ0_9ENTR</name>
<dbReference type="Proteomes" id="UP000683583">
    <property type="component" value="Chromosome"/>
</dbReference>
<keyword evidence="2" id="KW-0812">Transmembrane</keyword>
<gene>
    <name evidence="4" type="ORF">I6L58_15585</name>
</gene>
<evidence type="ECO:0000256" key="1">
    <source>
        <dbReference type="ARBA" id="ARBA00004167"/>
    </source>
</evidence>
<dbReference type="InterPro" id="IPR012902">
    <property type="entry name" value="N_methyl_site"/>
</dbReference>
<dbReference type="RefSeq" id="WP_176399427.1">
    <property type="nucleotide sequence ID" value="NZ_CP077290.1"/>
</dbReference>
<feature type="transmembrane region" description="Helical" evidence="2">
    <location>
        <begin position="12"/>
        <end position="31"/>
    </location>
</feature>
<keyword evidence="2" id="KW-1133">Transmembrane helix</keyword>
<dbReference type="Pfam" id="PF21444">
    <property type="entry name" value="CofB_pilin_dom"/>
    <property type="match status" value="1"/>
</dbReference>
<reference evidence="4 5" key="1">
    <citation type="submission" date="2021-06" db="EMBL/GenBank/DDBJ databases">
        <title>FDA dAtabase for Regulatory Grade micrObial Sequences (FDA-ARGOS): Supporting development and validation of Infectious Disease Dx tests.</title>
        <authorList>
            <person name="Sproer C."/>
            <person name="Gronow S."/>
            <person name="Severitt S."/>
            <person name="Schroder I."/>
            <person name="Tallon L."/>
            <person name="Sadzewicz L."/>
            <person name="Zhao X."/>
            <person name="Boylan J."/>
            <person name="Ott S."/>
            <person name="Bowen H."/>
            <person name="Vavikolanu K."/>
            <person name="Mehta A."/>
            <person name="Aluvathingal J."/>
            <person name="Nadendla S."/>
            <person name="Lowell S."/>
            <person name="Myers T."/>
            <person name="Yan Y."/>
        </authorList>
    </citation>
    <scope>NUCLEOTIDE SEQUENCE [LARGE SCALE GENOMIC DNA]</scope>
    <source>
        <strain evidence="4 5">FDAARGOS 1428</strain>
    </source>
</reference>
<accession>A0ABX8KGJ0</accession>
<evidence type="ECO:0000259" key="3">
    <source>
        <dbReference type="Pfam" id="PF21444"/>
    </source>
</evidence>
<sequence>MRSRKDSGFSLLEIIIVMTIAGGVMVMYTHYARNKAENIAQQNVTDAIAEEMKGVLNFIDDDTIALVGTKNERDNPLYSDVEPFYDDYHHRITNEINETDTDTEDNYYLWGNSSSKNQQQRYLFISSACKTSLKSEFEFEKEYLPCFMRNVATNSTAVIDRVGFATGNNDEDSDRKYDINRIDVIVRFKKEETNSDYHFADLTPHFNEAFAKAGFAVSHSIVVHRKNSSSDWQLVLKKKDNTTPVELSSLGSNLDALDQYKKDEFGVRFTIDTNDNSSNSSNMGGKVCWTRGDSGVKLCYDDNPGTGERGEDTVLALNMTDPDNPRGEKVMTGTLKANVVMENTASRVNIFQRSGGSLKFDSDGNPLPLHRKDKNGDRYTVELSGSDSEGGFYNAEESADGGFELDTPDYPDAAFDAYELVTPAVTAYSEKGHITNNQQGINLNHRAGDGQNFDNDDDDDINITEYDDNAHNPAHVLDNIHTSQGYYDSNGGGYRYAVQTCPQVEQDIVLRDARGNPLRDENGKVKTYKYARKLYPRMTASISSVAAYRATAIKNGVIPNGFYASDKTRQGLSEHDENDEVGSLTGLAVQVEIAEQGRRSSDNFFVTGGSHHLYSNLKYVWVISGIMRMYDEKTATTYDVLNPGTASYVFHTWCSTIPQDGTPADILDTQQYQ</sequence>
<evidence type="ECO:0000256" key="2">
    <source>
        <dbReference type="SAM" id="Phobius"/>
    </source>
</evidence>
<proteinExistence type="predicted"/>
<comment type="subcellular location">
    <subcellularLocation>
        <location evidence="1">Membrane</location>
        <topology evidence="1">Single-pass membrane protein</topology>
    </subcellularLocation>
</comment>
<evidence type="ECO:0000313" key="5">
    <source>
        <dbReference type="Proteomes" id="UP000683583"/>
    </source>
</evidence>
<organism evidence="4 5">
    <name type="scientific">Enterobacter cancerogenus</name>
    <dbReference type="NCBI Taxonomy" id="69218"/>
    <lineage>
        <taxon>Bacteria</taxon>
        <taxon>Pseudomonadati</taxon>
        <taxon>Pseudomonadota</taxon>
        <taxon>Gammaproteobacteria</taxon>
        <taxon>Enterobacterales</taxon>
        <taxon>Enterobacteriaceae</taxon>
        <taxon>Enterobacter</taxon>
        <taxon>Enterobacter cloacae complex</taxon>
    </lineage>
</organism>
<dbReference type="EMBL" id="CP077290">
    <property type="protein sequence ID" value="QXA48144.1"/>
    <property type="molecule type" value="Genomic_DNA"/>
</dbReference>
<keyword evidence="2" id="KW-0472">Membrane</keyword>
<feature type="domain" description="CofB-like pilin" evidence="3">
    <location>
        <begin position="43"/>
        <end position="272"/>
    </location>
</feature>
<dbReference type="NCBIfam" id="TIGR02532">
    <property type="entry name" value="IV_pilin_GFxxxE"/>
    <property type="match status" value="1"/>
</dbReference>